<evidence type="ECO:0000313" key="5">
    <source>
        <dbReference type="Proteomes" id="UP001281410"/>
    </source>
</evidence>
<reference evidence="4" key="1">
    <citation type="journal article" date="2023" name="Plant J.">
        <title>Genome sequences and population genomics provide insights into the demographic history, inbreeding, and mutation load of two 'living fossil' tree species of Dipteronia.</title>
        <authorList>
            <person name="Feng Y."/>
            <person name="Comes H.P."/>
            <person name="Chen J."/>
            <person name="Zhu S."/>
            <person name="Lu R."/>
            <person name="Zhang X."/>
            <person name="Li P."/>
            <person name="Qiu J."/>
            <person name="Olsen K.M."/>
            <person name="Qiu Y."/>
        </authorList>
    </citation>
    <scope>NUCLEOTIDE SEQUENCE</scope>
    <source>
        <strain evidence="4">NBL</strain>
    </source>
</reference>
<protein>
    <submittedName>
        <fullName evidence="4">Uncharacterized protein</fullName>
    </submittedName>
</protein>
<dbReference type="Proteomes" id="UP001281410">
    <property type="component" value="Unassembled WGS sequence"/>
</dbReference>
<comment type="caution">
    <text evidence="4">The sequence shown here is derived from an EMBL/GenBank/DDBJ whole genome shotgun (WGS) entry which is preliminary data.</text>
</comment>
<dbReference type="GO" id="GO:0016746">
    <property type="term" value="F:acyltransferase activity"/>
    <property type="evidence" value="ECO:0007669"/>
    <property type="project" value="UniProtKB-KW"/>
</dbReference>
<evidence type="ECO:0000313" key="4">
    <source>
        <dbReference type="EMBL" id="KAK3225155.1"/>
    </source>
</evidence>
<evidence type="ECO:0000256" key="1">
    <source>
        <dbReference type="ARBA" id="ARBA00009861"/>
    </source>
</evidence>
<keyword evidence="2" id="KW-0808">Transferase</keyword>
<proteinExistence type="inferred from homology"/>
<dbReference type="PANTHER" id="PTHR31623">
    <property type="entry name" value="F21J9.9"/>
    <property type="match status" value="1"/>
</dbReference>
<comment type="similarity">
    <text evidence="1">Belongs to the plant acyltransferase family.</text>
</comment>
<evidence type="ECO:0000256" key="3">
    <source>
        <dbReference type="ARBA" id="ARBA00023315"/>
    </source>
</evidence>
<gene>
    <name evidence="4" type="ORF">Dsin_005017</name>
</gene>
<dbReference type="InterPro" id="IPR023213">
    <property type="entry name" value="CAT-like_dom_sf"/>
</dbReference>
<accession>A0AAE0AWK1</accession>
<name>A0AAE0AWK1_9ROSI</name>
<dbReference type="EMBL" id="JANJYJ010000002">
    <property type="protein sequence ID" value="KAK3225155.1"/>
    <property type="molecule type" value="Genomic_DNA"/>
</dbReference>
<dbReference type="PANTHER" id="PTHR31623:SF28">
    <property type="entry name" value="BAHD ACYLTRANSFERASE"/>
    <property type="match status" value="1"/>
</dbReference>
<keyword evidence="5" id="KW-1185">Reference proteome</keyword>
<dbReference type="Pfam" id="PF02458">
    <property type="entry name" value="Transferase"/>
    <property type="match status" value="1"/>
</dbReference>
<sequence length="124" mass="14065">MFTVLKQLDMDFMQRLLPFNNVPDHDHELCDHSLCPIQVNYFRYGGITISFCIMHVIADASASANFVRSWAAIASDSCGHYQNIVDHGVIFDSISLFPALSNISLQPLMYWELLPSDNSELPDR</sequence>
<evidence type="ECO:0000256" key="2">
    <source>
        <dbReference type="ARBA" id="ARBA00022679"/>
    </source>
</evidence>
<dbReference type="Gene3D" id="3.30.559.10">
    <property type="entry name" value="Chloramphenicol acetyltransferase-like domain"/>
    <property type="match status" value="1"/>
</dbReference>
<organism evidence="4 5">
    <name type="scientific">Dipteronia sinensis</name>
    <dbReference type="NCBI Taxonomy" id="43782"/>
    <lineage>
        <taxon>Eukaryota</taxon>
        <taxon>Viridiplantae</taxon>
        <taxon>Streptophyta</taxon>
        <taxon>Embryophyta</taxon>
        <taxon>Tracheophyta</taxon>
        <taxon>Spermatophyta</taxon>
        <taxon>Magnoliopsida</taxon>
        <taxon>eudicotyledons</taxon>
        <taxon>Gunneridae</taxon>
        <taxon>Pentapetalae</taxon>
        <taxon>rosids</taxon>
        <taxon>malvids</taxon>
        <taxon>Sapindales</taxon>
        <taxon>Sapindaceae</taxon>
        <taxon>Hippocastanoideae</taxon>
        <taxon>Acereae</taxon>
        <taxon>Dipteronia</taxon>
    </lineage>
</organism>
<dbReference type="AlphaFoldDB" id="A0AAE0AWK1"/>
<keyword evidence="3" id="KW-0012">Acyltransferase</keyword>